<feature type="region of interest" description="Disordered" evidence="3">
    <location>
        <begin position="203"/>
        <end position="253"/>
    </location>
</feature>
<dbReference type="InterPro" id="IPR006020">
    <property type="entry name" value="PTB/PI_dom"/>
</dbReference>
<dbReference type="AlphaFoldDB" id="A0A2A2J7K3"/>
<feature type="region of interest" description="Disordered" evidence="3">
    <location>
        <begin position="384"/>
        <end position="426"/>
    </location>
</feature>
<accession>A0A2A2J7K3</accession>
<evidence type="ECO:0000256" key="2">
    <source>
        <dbReference type="PROSITE-ProRule" id="PRU00191"/>
    </source>
</evidence>
<reference evidence="5 6" key="1">
    <citation type="journal article" date="2017" name="Curr. Biol.">
        <title>Genome architecture and evolution of a unichromosomal asexual nematode.</title>
        <authorList>
            <person name="Fradin H."/>
            <person name="Zegar C."/>
            <person name="Gutwein M."/>
            <person name="Lucas J."/>
            <person name="Kovtun M."/>
            <person name="Corcoran D."/>
            <person name="Baugh L.R."/>
            <person name="Kiontke K."/>
            <person name="Gunsalus K."/>
            <person name="Fitch D.H."/>
            <person name="Piano F."/>
        </authorList>
    </citation>
    <scope>NUCLEOTIDE SEQUENCE [LARGE SCALE GENOMIC DNA]</scope>
    <source>
        <strain evidence="5">PF1309</strain>
    </source>
</reference>
<dbReference type="CDD" id="cd00173">
    <property type="entry name" value="SH2"/>
    <property type="match status" value="1"/>
</dbReference>
<dbReference type="InterPro" id="IPR000980">
    <property type="entry name" value="SH2"/>
</dbReference>
<feature type="compositionally biased region" description="Polar residues" evidence="3">
    <location>
        <begin position="123"/>
        <end position="147"/>
    </location>
</feature>
<dbReference type="Gene3D" id="2.30.29.30">
    <property type="entry name" value="Pleckstrin-homology domain (PH domain)/Phosphotyrosine-binding domain (PTB)"/>
    <property type="match status" value="1"/>
</dbReference>
<evidence type="ECO:0000313" key="5">
    <source>
        <dbReference type="EMBL" id="PAV57623.1"/>
    </source>
</evidence>
<protein>
    <recommendedName>
        <fullName evidence="4">SH2 domain-containing protein</fullName>
    </recommendedName>
</protein>
<evidence type="ECO:0000256" key="3">
    <source>
        <dbReference type="SAM" id="MobiDB-lite"/>
    </source>
</evidence>
<dbReference type="PROSITE" id="PS50001">
    <property type="entry name" value="SH2"/>
    <property type="match status" value="1"/>
</dbReference>
<dbReference type="PANTHER" id="PTHR15832">
    <property type="entry name" value="SHC (SRC HOMOLOGY DOMAIN C-TERMINAL) ADAPTOR HOMOLOG"/>
    <property type="match status" value="1"/>
</dbReference>
<evidence type="ECO:0000256" key="1">
    <source>
        <dbReference type="ARBA" id="ARBA00022999"/>
    </source>
</evidence>
<gene>
    <name evidence="5" type="ORF">WR25_24291</name>
</gene>
<comment type="caution">
    <text evidence="5">The sequence shown here is derived from an EMBL/GenBank/DDBJ whole genome shotgun (WGS) entry which is preliminary data.</text>
</comment>
<sequence length="449" mass="51285">MELLLQYLGSFPISNTSESYVKTRLEKFLPATSQPVELSISILGIKITSPEMCVMTHSMKRVCSFVENAVRHQLAYIAAEPAGRTYRRLCHVFEAHSPCQVYEIEKVLRNAFQTAALTRNVSSIRPPSNSGFSTPNAHNNQPTVSSMSEKRHSSAALLSRILGKKGNSVGEDPLAKRKRRPVSAVFSNAIHRLSTASINTKRMSTIETPRREDRDRDLLSSQNPRIASPVPEEPLPSRETNQRLSYMDNEKPSKEELMFDEKLGEWICPVDENLKRQLQQCNYFVKQPTRETLIRNLLSQAEGAFVVRYSESKQRCLALSLRVPFTHNASGISHYLIVRDEKGFRFKSMQKHFSSLQMLITHHSVKQEQLPVTLQFVEWNKSDWETDEQPQQNQPNEEQLVIPTGGKNTNVDENRNGITGGKRVEDFSTPKRHSRICVDMQRKSRLFDM</sequence>
<dbReference type="Pfam" id="PF00017">
    <property type="entry name" value="SH2"/>
    <property type="match status" value="1"/>
</dbReference>
<dbReference type="EMBL" id="LIAE01010631">
    <property type="protein sequence ID" value="PAV57623.1"/>
    <property type="molecule type" value="Genomic_DNA"/>
</dbReference>
<feature type="domain" description="SH2" evidence="4">
    <location>
        <begin position="283"/>
        <end position="364"/>
    </location>
</feature>
<feature type="compositionally biased region" description="Basic and acidic residues" evidence="3">
    <location>
        <begin position="208"/>
        <end position="218"/>
    </location>
</feature>
<keyword evidence="1 2" id="KW-0727">SH2 domain</keyword>
<dbReference type="PANTHER" id="PTHR15832:SF2">
    <property type="entry name" value="SH2 DOMAIN-CONTAINING PROTEIN"/>
    <property type="match status" value="1"/>
</dbReference>
<dbReference type="SUPFAM" id="SSF50729">
    <property type="entry name" value="PH domain-like"/>
    <property type="match status" value="1"/>
</dbReference>
<dbReference type="SUPFAM" id="SSF55550">
    <property type="entry name" value="SH2 domain"/>
    <property type="match status" value="1"/>
</dbReference>
<dbReference type="InterPro" id="IPR011993">
    <property type="entry name" value="PH-like_dom_sf"/>
</dbReference>
<proteinExistence type="predicted"/>
<dbReference type="Gene3D" id="3.30.505.10">
    <property type="entry name" value="SH2 domain"/>
    <property type="match status" value="1"/>
</dbReference>
<keyword evidence="6" id="KW-1185">Reference proteome</keyword>
<name>A0A2A2J7K3_9BILA</name>
<feature type="compositionally biased region" description="Low complexity" evidence="3">
    <location>
        <begin position="389"/>
        <end position="399"/>
    </location>
</feature>
<dbReference type="SMART" id="SM00252">
    <property type="entry name" value="SH2"/>
    <property type="match status" value="1"/>
</dbReference>
<evidence type="ECO:0000259" key="4">
    <source>
        <dbReference type="PROSITE" id="PS50001"/>
    </source>
</evidence>
<evidence type="ECO:0000313" key="6">
    <source>
        <dbReference type="Proteomes" id="UP000218231"/>
    </source>
</evidence>
<dbReference type="InterPro" id="IPR036860">
    <property type="entry name" value="SH2_dom_sf"/>
</dbReference>
<dbReference type="Pfam" id="PF00640">
    <property type="entry name" value="PID"/>
    <property type="match status" value="1"/>
</dbReference>
<dbReference type="Proteomes" id="UP000218231">
    <property type="component" value="Unassembled WGS sequence"/>
</dbReference>
<feature type="region of interest" description="Disordered" evidence="3">
    <location>
        <begin position="123"/>
        <end position="153"/>
    </location>
</feature>
<dbReference type="OrthoDB" id="10013007at2759"/>
<organism evidence="5 6">
    <name type="scientific">Diploscapter pachys</name>
    <dbReference type="NCBI Taxonomy" id="2018661"/>
    <lineage>
        <taxon>Eukaryota</taxon>
        <taxon>Metazoa</taxon>
        <taxon>Ecdysozoa</taxon>
        <taxon>Nematoda</taxon>
        <taxon>Chromadorea</taxon>
        <taxon>Rhabditida</taxon>
        <taxon>Rhabditina</taxon>
        <taxon>Rhabditomorpha</taxon>
        <taxon>Rhabditoidea</taxon>
        <taxon>Rhabditidae</taxon>
        <taxon>Diploscapter</taxon>
    </lineage>
</organism>